<sequence length="78" mass="9118">MPNSDLYSDLSRRYEESEAQREALRSDRCRCIPFMFVVVAIAIFPLRADECILIMLYFVIMLLIPLAQFVAQSRDLRS</sequence>
<organism evidence="2 3">
    <name type="scientific">Penicillium chrysogenum</name>
    <name type="common">Penicillium notatum</name>
    <dbReference type="NCBI Taxonomy" id="5076"/>
    <lineage>
        <taxon>Eukaryota</taxon>
        <taxon>Fungi</taxon>
        <taxon>Dikarya</taxon>
        <taxon>Ascomycota</taxon>
        <taxon>Pezizomycotina</taxon>
        <taxon>Eurotiomycetes</taxon>
        <taxon>Eurotiomycetidae</taxon>
        <taxon>Eurotiales</taxon>
        <taxon>Aspergillaceae</taxon>
        <taxon>Penicillium</taxon>
        <taxon>Penicillium chrysogenum species complex</taxon>
    </lineage>
</organism>
<proteinExistence type="predicted"/>
<dbReference type="EMBL" id="JAPVEB010000003">
    <property type="protein sequence ID" value="KAJ5270159.1"/>
    <property type="molecule type" value="Genomic_DNA"/>
</dbReference>
<keyword evidence="1" id="KW-0812">Transmembrane</keyword>
<protein>
    <submittedName>
        <fullName evidence="2">Uncharacterized protein</fullName>
    </submittedName>
</protein>
<keyword evidence="1" id="KW-0472">Membrane</keyword>
<keyword evidence="1" id="KW-1133">Transmembrane helix</keyword>
<evidence type="ECO:0000256" key="1">
    <source>
        <dbReference type="SAM" id="Phobius"/>
    </source>
</evidence>
<comment type="caution">
    <text evidence="2">The sequence shown here is derived from an EMBL/GenBank/DDBJ whole genome shotgun (WGS) entry which is preliminary data.</text>
</comment>
<feature type="transmembrane region" description="Helical" evidence="1">
    <location>
        <begin position="52"/>
        <end position="71"/>
    </location>
</feature>
<accession>A0ABQ8WJG0</accession>
<gene>
    <name evidence="2" type="ORF">N7505_005917</name>
</gene>
<evidence type="ECO:0000313" key="2">
    <source>
        <dbReference type="EMBL" id="KAJ5270159.1"/>
    </source>
</evidence>
<evidence type="ECO:0000313" key="3">
    <source>
        <dbReference type="Proteomes" id="UP001220256"/>
    </source>
</evidence>
<dbReference type="Proteomes" id="UP001220256">
    <property type="component" value="Unassembled WGS sequence"/>
</dbReference>
<feature type="transmembrane region" description="Helical" evidence="1">
    <location>
        <begin position="29"/>
        <end position="46"/>
    </location>
</feature>
<name>A0ABQ8WJG0_PENCH</name>
<reference evidence="2 3" key="1">
    <citation type="journal article" date="2023" name="IMA Fungus">
        <title>Comparative genomic study of the Penicillium genus elucidates a diverse pangenome and 15 lateral gene transfer events.</title>
        <authorList>
            <person name="Petersen C."/>
            <person name="Sorensen T."/>
            <person name="Nielsen M.R."/>
            <person name="Sondergaard T.E."/>
            <person name="Sorensen J.L."/>
            <person name="Fitzpatrick D.A."/>
            <person name="Frisvad J.C."/>
            <person name="Nielsen K.L."/>
        </authorList>
    </citation>
    <scope>NUCLEOTIDE SEQUENCE [LARGE SCALE GENOMIC DNA]</scope>
    <source>
        <strain evidence="2 3">IBT 3361</strain>
    </source>
</reference>
<keyword evidence="3" id="KW-1185">Reference proteome</keyword>